<reference evidence="3 4" key="1">
    <citation type="submission" date="2018-11" db="EMBL/GenBank/DDBJ databases">
        <title>Micromonospora sp. PPF5-17, a new actinomycetes isolated from a hot spring soil.</title>
        <authorList>
            <person name="Thawai C."/>
        </authorList>
    </citation>
    <scope>NUCLEOTIDE SEQUENCE [LARGE SCALE GENOMIC DNA]</scope>
    <source>
        <strain evidence="3 4">PPF5-17</strain>
    </source>
</reference>
<dbReference type="InterPro" id="IPR016169">
    <property type="entry name" value="FAD-bd_PCMH_sub2"/>
</dbReference>
<proteinExistence type="predicted"/>
<dbReference type="PIRSF" id="PIRSF000136">
    <property type="entry name" value="LGO_GLO"/>
    <property type="match status" value="1"/>
</dbReference>
<dbReference type="Pfam" id="PF01565">
    <property type="entry name" value="FAD_binding_4"/>
    <property type="match status" value="1"/>
</dbReference>
<keyword evidence="1" id="KW-0560">Oxidoreductase</keyword>
<dbReference type="PROSITE" id="PS51387">
    <property type="entry name" value="FAD_PCMH"/>
    <property type="match status" value="1"/>
</dbReference>
<evidence type="ECO:0000313" key="4">
    <source>
        <dbReference type="Proteomes" id="UP000280698"/>
    </source>
</evidence>
<comment type="caution">
    <text evidence="3">The sequence shown here is derived from an EMBL/GenBank/DDBJ whole genome shotgun (WGS) entry which is preliminary data.</text>
</comment>
<dbReference type="Gene3D" id="3.30.70.2520">
    <property type="match status" value="1"/>
</dbReference>
<dbReference type="PANTHER" id="PTHR43762">
    <property type="entry name" value="L-GULONOLACTONE OXIDASE"/>
    <property type="match status" value="1"/>
</dbReference>
<evidence type="ECO:0000259" key="2">
    <source>
        <dbReference type="PROSITE" id="PS51387"/>
    </source>
</evidence>
<dbReference type="EMBL" id="RJLN01000034">
    <property type="protein sequence ID" value="RNL98500.1"/>
    <property type="molecule type" value="Genomic_DNA"/>
</dbReference>
<evidence type="ECO:0000256" key="1">
    <source>
        <dbReference type="ARBA" id="ARBA00023002"/>
    </source>
</evidence>
<organism evidence="3 4">
    <name type="scientific">Micromonospora solifontis</name>
    <dbReference type="NCBI Taxonomy" id="2487138"/>
    <lineage>
        <taxon>Bacteria</taxon>
        <taxon>Bacillati</taxon>
        <taxon>Actinomycetota</taxon>
        <taxon>Actinomycetes</taxon>
        <taxon>Micromonosporales</taxon>
        <taxon>Micromonosporaceae</taxon>
        <taxon>Micromonospora</taxon>
    </lineage>
</organism>
<dbReference type="InterPro" id="IPR016171">
    <property type="entry name" value="Vanillyl_alc_oxidase_C-sub2"/>
</dbReference>
<dbReference type="Proteomes" id="UP000280698">
    <property type="component" value="Unassembled WGS sequence"/>
</dbReference>
<keyword evidence="4" id="KW-1185">Reference proteome</keyword>
<name>A0ABX9WF75_9ACTN</name>
<sequence>MTRSFVNWSGSLSFTPAEYAEPADEDAVRALVRRARDAGTTVRPVGSGHSSSPLVRTDGILVSLDRLAGVIADDGNLATAWAGTRLRALGEGLYAAGLAMDNLGDVDYQSIAGATATGTHGTGLGFGNLSTQLVGVRLVTGTGETLDIAVDRNPDLLPAARLSLGALGVVTRVTLDVQPRYDLHRRSWCAHLDWTLEHLAELQHTNRNMDFYWYPRSDLTQVRVLNRVDETPDERAWAGRRAGAVGTRESQVGPTHRTIPRHRELRFEEIEYMLPSEAFPACFAEVRRRIRERHRRVAGWRVLVRSIAPDDIWLSNAYGRPTTTIACLQNTSLPYEEYFRDMEAVFRQYGGRPHWGKKHWLTARELRPLYPRWDDFQAVRRRLDPDGVFLTPDLARLLEEG</sequence>
<dbReference type="Pfam" id="PF04030">
    <property type="entry name" value="ALO"/>
    <property type="match status" value="2"/>
</dbReference>
<dbReference type="RefSeq" id="WP_123241367.1">
    <property type="nucleotide sequence ID" value="NZ_JAAHBY010000034.1"/>
</dbReference>
<dbReference type="Gene3D" id="1.10.45.10">
    <property type="entry name" value="Vanillyl-alcohol Oxidase, Chain A, domain 4"/>
    <property type="match status" value="1"/>
</dbReference>
<protein>
    <submittedName>
        <fullName evidence="3">FAD-binding protein</fullName>
    </submittedName>
</protein>
<dbReference type="InterPro" id="IPR007173">
    <property type="entry name" value="ALO_C"/>
</dbReference>
<feature type="domain" description="FAD-binding PCMH-type" evidence="2">
    <location>
        <begin position="12"/>
        <end position="180"/>
    </location>
</feature>
<dbReference type="Gene3D" id="3.30.43.10">
    <property type="entry name" value="Uridine Diphospho-n-acetylenolpyruvylglucosamine Reductase, domain 2"/>
    <property type="match status" value="1"/>
</dbReference>
<evidence type="ECO:0000313" key="3">
    <source>
        <dbReference type="EMBL" id="RNL98500.1"/>
    </source>
</evidence>
<dbReference type="Gene3D" id="3.30.465.10">
    <property type="match status" value="1"/>
</dbReference>
<dbReference type="InterPro" id="IPR006094">
    <property type="entry name" value="Oxid_FAD_bind_N"/>
</dbReference>
<dbReference type="InterPro" id="IPR016166">
    <property type="entry name" value="FAD-bd_PCMH"/>
</dbReference>
<dbReference type="SUPFAM" id="SSF56176">
    <property type="entry name" value="FAD-binding/transporter-associated domain-like"/>
    <property type="match status" value="1"/>
</dbReference>
<dbReference type="InterPro" id="IPR036318">
    <property type="entry name" value="FAD-bd_PCMH-like_sf"/>
</dbReference>
<accession>A0ABX9WF75</accession>
<dbReference type="InterPro" id="IPR016167">
    <property type="entry name" value="FAD-bd_PCMH_sub1"/>
</dbReference>
<dbReference type="InterPro" id="IPR010031">
    <property type="entry name" value="FAD_lactone_oxidase-like"/>
</dbReference>
<dbReference type="PANTHER" id="PTHR43762:SF1">
    <property type="entry name" value="D-ARABINONO-1,4-LACTONE OXIDASE"/>
    <property type="match status" value="1"/>
</dbReference>
<gene>
    <name evidence="3" type="ORF">EFE23_14030</name>
</gene>